<feature type="compositionally biased region" description="Gly residues" evidence="15">
    <location>
        <begin position="793"/>
        <end position="809"/>
    </location>
</feature>
<dbReference type="EC" id="5.6.2.4" evidence="13"/>
<evidence type="ECO:0000259" key="16">
    <source>
        <dbReference type="PROSITE" id="PS51192"/>
    </source>
</evidence>
<dbReference type="GO" id="GO:0005675">
    <property type="term" value="C:transcription factor TFIIH holo complex"/>
    <property type="evidence" value="ECO:0007669"/>
    <property type="project" value="TreeGrafter"/>
</dbReference>
<sequence length="818" mass="87329">MSGQGAGGGMKIRLKVVAGSGAGQAAGSGGGEGSRRRRRQEEDDEDYHPGAEGDPDVVIISDEEAEEGEEDEAYVAGEDDEEDDDFEVYDSEEKEEAAAGGAPGSKAGGSRPARKPTRGRGAPGSKAGQRVVLDAPARGARKARAAGGRGRGGQRKKAAAAPAASRRRPRPAELAEDADLEEEFVSDEDYEGEEGGGTYRLGAADEEYRDFTSLRLKPDHFNRRAGAGLGGGGDRGGPLWVCPDCRVFLETFSPVYKQAYDFLIAIAEPVSRPEFIHEYQLTPHSLYAAVSIGLEMGTIVGVLGRLSKNVLPREIREFIQGCTQNYGKVKLVLQHNRFFVESPHPEVLRALLADPVIRDAAKLPSKAAAGGAAVAAGAAGAGEAEFRVGAARRDRAVADLAQMEEIDLAAAEDAEDEEAQRQAAGGQGAQAAAAGEQAPHRPSYLLDAVEDPDRELHSFEVEAAKHRPYQEKSLSKMFGNGRARSGIIVLPCGAGKSLVGVSAAARIKKGCLCLCTNGVSVDQWKYQFEMWTNVPKDQVCRFTSQTREWFEGPTGVCITTYTMVAFTGRRSTEGERIMSQIMSREWGLLLLDEVHVVPAAMFRKVLGIVKAHCKLGLTATLVREDSLIGDLNFLIGPKLYEANWLDLTRGGHIASVQCAEKKARAGRAGAGEEFDAFFYTLVTLDTQEVYFSAKRQQFLIDQGYSYKVIPHLLEAAGAEGPDGGGLLLSSHEEQLDVLAAILAVTDADLAEEETDDKDDIANLGKKSATRRVVGDMAALSGAAGMRYMEYSTGAGGGQGGRARPPGGGKLAKMAKKYG</sequence>
<evidence type="ECO:0000256" key="9">
    <source>
        <dbReference type="ARBA" id="ARBA00023204"/>
    </source>
</evidence>
<comment type="catalytic activity">
    <reaction evidence="14">
        <text>ATP + H2O = ADP + phosphate + H(+)</text>
        <dbReference type="Rhea" id="RHEA:13065"/>
        <dbReference type="ChEBI" id="CHEBI:15377"/>
        <dbReference type="ChEBI" id="CHEBI:15378"/>
        <dbReference type="ChEBI" id="CHEBI:30616"/>
        <dbReference type="ChEBI" id="CHEBI:43474"/>
        <dbReference type="ChEBI" id="CHEBI:456216"/>
        <dbReference type="EC" id="5.6.2.4"/>
    </reaction>
</comment>
<evidence type="ECO:0000256" key="6">
    <source>
        <dbReference type="ARBA" id="ARBA00022806"/>
    </source>
</evidence>
<dbReference type="GO" id="GO:0097550">
    <property type="term" value="C:transcription preinitiation complex"/>
    <property type="evidence" value="ECO:0007669"/>
    <property type="project" value="TreeGrafter"/>
</dbReference>
<evidence type="ECO:0000256" key="3">
    <source>
        <dbReference type="ARBA" id="ARBA00022741"/>
    </source>
</evidence>
<evidence type="ECO:0000256" key="7">
    <source>
        <dbReference type="ARBA" id="ARBA00022840"/>
    </source>
</evidence>
<protein>
    <recommendedName>
        <fullName evidence="13">DNA 3'-5' helicase</fullName>
        <ecNumber evidence="13">5.6.2.4</ecNumber>
    </recommendedName>
</protein>
<dbReference type="NCBIfam" id="TIGR00603">
    <property type="entry name" value="rad25"/>
    <property type="match status" value="1"/>
</dbReference>
<dbReference type="KEGG" id="cvr:CHLNCDRAFT_57434"/>
<dbReference type="FunFam" id="3.40.50.300:FF:000077">
    <property type="entry name" value="Probable DNA repair helicase RAD25"/>
    <property type="match status" value="1"/>
</dbReference>
<dbReference type="EMBL" id="GL433840">
    <property type="protein sequence ID" value="EFN57091.1"/>
    <property type="molecule type" value="Genomic_DNA"/>
</dbReference>
<dbReference type="InParanoid" id="E1ZAN0"/>
<dbReference type="InterPro" id="IPR006935">
    <property type="entry name" value="Helicase/UvrB_N"/>
</dbReference>
<keyword evidence="11" id="KW-0539">Nucleus</keyword>
<dbReference type="SUPFAM" id="SSF52540">
    <property type="entry name" value="P-loop containing nucleoside triphosphate hydrolases"/>
    <property type="match status" value="1"/>
</dbReference>
<dbReference type="RefSeq" id="XP_005849193.1">
    <property type="nucleotide sequence ID" value="XM_005849131.1"/>
</dbReference>
<keyword evidence="10" id="KW-0413">Isomerase</keyword>
<comment type="similarity">
    <text evidence="2">Belongs to the helicase family. RAD25/XPB subfamily.</text>
</comment>
<keyword evidence="4" id="KW-0227">DNA damage</keyword>
<dbReference type="Gene3D" id="3.40.50.300">
    <property type="entry name" value="P-loop containing nucleotide triphosphate hydrolases"/>
    <property type="match status" value="2"/>
</dbReference>
<dbReference type="FunCoup" id="E1ZAN0">
    <property type="interactions" value="1725"/>
</dbReference>
<dbReference type="Pfam" id="PF16203">
    <property type="entry name" value="ERCC3_RAD25_C"/>
    <property type="match status" value="1"/>
</dbReference>
<keyword evidence="18" id="KW-1185">Reference proteome</keyword>
<evidence type="ECO:0000313" key="17">
    <source>
        <dbReference type="EMBL" id="EFN57091.1"/>
    </source>
</evidence>
<dbReference type="PANTHER" id="PTHR11274">
    <property type="entry name" value="RAD25/XP-B DNA REPAIR HELICASE"/>
    <property type="match status" value="1"/>
</dbReference>
<evidence type="ECO:0000256" key="12">
    <source>
        <dbReference type="ARBA" id="ARBA00034617"/>
    </source>
</evidence>
<dbReference type="GO" id="GO:0000112">
    <property type="term" value="C:nucleotide-excision repair factor 3 complex"/>
    <property type="evidence" value="ECO:0007669"/>
    <property type="project" value="TreeGrafter"/>
</dbReference>
<dbReference type="Proteomes" id="UP000008141">
    <property type="component" value="Unassembled WGS sequence"/>
</dbReference>
<dbReference type="Pfam" id="PF04851">
    <property type="entry name" value="ResIII"/>
    <property type="match status" value="1"/>
</dbReference>
<dbReference type="STRING" id="554065.E1ZAN0"/>
<dbReference type="InterPro" id="IPR014001">
    <property type="entry name" value="Helicase_ATP-bd"/>
</dbReference>
<dbReference type="GeneID" id="17356383"/>
<feature type="domain" description="Helicase ATP-binding" evidence="16">
    <location>
        <begin position="477"/>
        <end position="639"/>
    </location>
</feature>
<evidence type="ECO:0000256" key="1">
    <source>
        <dbReference type="ARBA" id="ARBA00004123"/>
    </source>
</evidence>
<dbReference type="InterPro" id="IPR050615">
    <property type="entry name" value="ATP-dep_DNA_Helicase"/>
</dbReference>
<dbReference type="GO" id="GO:0006289">
    <property type="term" value="P:nucleotide-excision repair"/>
    <property type="evidence" value="ECO:0007669"/>
    <property type="project" value="InterPro"/>
</dbReference>
<evidence type="ECO:0000256" key="13">
    <source>
        <dbReference type="ARBA" id="ARBA00034808"/>
    </source>
</evidence>
<feature type="compositionally biased region" description="Acidic residues" evidence="15">
    <location>
        <begin position="61"/>
        <end position="95"/>
    </location>
</feature>
<feature type="region of interest" description="Disordered" evidence="15">
    <location>
        <begin position="412"/>
        <end position="440"/>
    </location>
</feature>
<dbReference type="CDD" id="cd18029">
    <property type="entry name" value="DEXHc_XPB"/>
    <property type="match status" value="1"/>
</dbReference>
<gene>
    <name evidence="17" type="ORF">CHLNCDRAFT_57434</name>
</gene>
<keyword evidence="5" id="KW-0378">Hydrolase</keyword>
<dbReference type="SMART" id="SM00487">
    <property type="entry name" value="DEXDc"/>
    <property type="match status" value="1"/>
</dbReference>
<keyword evidence="3" id="KW-0547">Nucleotide-binding</keyword>
<dbReference type="eggNOG" id="KOG1123">
    <property type="taxonomic scope" value="Eukaryota"/>
</dbReference>
<dbReference type="GO" id="GO:0043138">
    <property type="term" value="F:3'-5' DNA helicase activity"/>
    <property type="evidence" value="ECO:0007669"/>
    <property type="project" value="UniProtKB-EC"/>
</dbReference>
<reference evidence="17 18" key="1">
    <citation type="journal article" date="2010" name="Plant Cell">
        <title>The Chlorella variabilis NC64A genome reveals adaptation to photosymbiosis, coevolution with viruses, and cryptic sex.</title>
        <authorList>
            <person name="Blanc G."/>
            <person name="Duncan G."/>
            <person name="Agarkova I."/>
            <person name="Borodovsky M."/>
            <person name="Gurnon J."/>
            <person name="Kuo A."/>
            <person name="Lindquist E."/>
            <person name="Lucas S."/>
            <person name="Pangilinan J."/>
            <person name="Polle J."/>
            <person name="Salamov A."/>
            <person name="Terry A."/>
            <person name="Yamada T."/>
            <person name="Dunigan D.D."/>
            <person name="Grigoriev I.V."/>
            <person name="Claverie J.M."/>
            <person name="Van Etten J.L."/>
        </authorList>
    </citation>
    <scope>NUCLEOTIDE SEQUENCE [LARGE SCALE GENOMIC DNA]</scope>
    <source>
        <strain evidence="17 18">NC64A</strain>
    </source>
</reference>
<feature type="region of interest" description="Disordered" evidence="15">
    <location>
        <begin position="793"/>
        <end position="818"/>
    </location>
</feature>
<dbReference type="AlphaFoldDB" id="E1ZAN0"/>
<keyword evidence="7" id="KW-0067">ATP-binding</keyword>
<dbReference type="InterPro" id="IPR032830">
    <property type="entry name" value="XPB/Ssl2_N"/>
</dbReference>
<dbReference type="InterPro" id="IPR027417">
    <property type="entry name" value="P-loop_NTPase"/>
</dbReference>
<dbReference type="GO" id="GO:0003677">
    <property type="term" value="F:DNA binding"/>
    <property type="evidence" value="ECO:0007669"/>
    <property type="project" value="UniProtKB-KW"/>
</dbReference>
<comment type="catalytic activity">
    <reaction evidence="12">
        <text>Couples ATP hydrolysis with the unwinding of duplex DNA by translocating in the 3'-5' direction.</text>
        <dbReference type="EC" id="5.6.2.4"/>
    </reaction>
</comment>
<evidence type="ECO:0000313" key="18">
    <source>
        <dbReference type="Proteomes" id="UP000008141"/>
    </source>
</evidence>
<dbReference type="GO" id="GO:0005524">
    <property type="term" value="F:ATP binding"/>
    <property type="evidence" value="ECO:0007669"/>
    <property type="project" value="UniProtKB-KW"/>
</dbReference>
<keyword evidence="9" id="KW-0234">DNA repair</keyword>
<dbReference type="GO" id="GO:0016787">
    <property type="term" value="F:hydrolase activity"/>
    <property type="evidence" value="ECO:0007669"/>
    <property type="project" value="UniProtKB-KW"/>
</dbReference>
<organism evidence="18">
    <name type="scientific">Chlorella variabilis</name>
    <name type="common">Green alga</name>
    <dbReference type="NCBI Taxonomy" id="554065"/>
    <lineage>
        <taxon>Eukaryota</taxon>
        <taxon>Viridiplantae</taxon>
        <taxon>Chlorophyta</taxon>
        <taxon>core chlorophytes</taxon>
        <taxon>Trebouxiophyceae</taxon>
        <taxon>Chlorellales</taxon>
        <taxon>Chlorellaceae</taxon>
        <taxon>Chlorella clade</taxon>
        <taxon>Chlorella</taxon>
    </lineage>
</organism>
<dbReference type="PRINTS" id="PR00851">
    <property type="entry name" value="XRODRMPGMNTB"/>
</dbReference>
<evidence type="ECO:0000256" key="8">
    <source>
        <dbReference type="ARBA" id="ARBA00023125"/>
    </source>
</evidence>
<feature type="compositionally biased region" description="Low complexity" evidence="15">
    <location>
        <begin position="421"/>
        <end position="437"/>
    </location>
</feature>
<evidence type="ECO:0000256" key="2">
    <source>
        <dbReference type="ARBA" id="ARBA00006637"/>
    </source>
</evidence>
<dbReference type="PROSITE" id="PS51192">
    <property type="entry name" value="HELICASE_ATP_BIND_1"/>
    <property type="match status" value="1"/>
</dbReference>
<feature type="region of interest" description="Disordered" evidence="15">
    <location>
        <begin position="19"/>
        <end position="199"/>
    </location>
</feature>
<feature type="compositionally biased region" description="Gly residues" evidence="15">
    <location>
        <begin position="20"/>
        <end position="32"/>
    </location>
</feature>
<evidence type="ECO:0000256" key="14">
    <source>
        <dbReference type="ARBA" id="ARBA00048988"/>
    </source>
</evidence>
<name>E1ZAN0_CHLVA</name>
<evidence type="ECO:0000256" key="5">
    <source>
        <dbReference type="ARBA" id="ARBA00022801"/>
    </source>
</evidence>
<dbReference type="OrthoDB" id="10262986at2759"/>
<dbReference type="PANTHER" id="PTHR11274:SF0">
    <property type="entry name" value="GENERAL TRANSCRIPTION AND DNA REPAIR FACTOR IIH HELICASE SUBUNIT XPB"/>
    <property type="match status" value="1"/>
</dbReference>
<dbReference type="Pfam" id="PF13625">
    <property type="entry name" value="Helicase_C_3"/>
    <property type="match status" value="1"/>
</dbReference>
<feature type="compositionally biased region" description="Acidic residues" evidence="15">
    <location>
        <begin position="174"/>
        <end position="194"/>
    </location>
</feature>
<accession>E1ZAN0</accession>
<evidence type="ECO:0000256" key="11">
    <source>
        <dbReference type="ARBA" id="ARBA00023242"/>
    </source>
</evidence>
<dbReference type="GO" id="GO:0006367">
    <property type="term" value="P:transcription initiation at RNA polymerase II promoter"/>
    <property type="evidence" value="ECO:0007669"/>
    <property type="project" value="InterPro"/>
</dbReference>
<evidence type="ECO:0000256" key="15">
    <source>
        <dbReference type="SAM" id="MobiDB-lite"/>
    </source>
</evidence>
<dbReference type="InterPro" id="IPR032438">
    <property type="entry name" value="ERCC3_RAD25_C"/>
</dbReference>
<proteinExistence type="inferred from homology"/>
<dbReference type="OMA" id="DQGYSFN"/>
<dbReference type="InterPro" id="IPR001161">
    <property type="entry name" value="XPB/Ssl2"/>
</dbReference>
<comment type="subcellular location">
    <subcellularLocation>
        <location evidence="1">Nucleus</location>
    </subcellularLocation>
</comment>
<evidence type="ECO:0000256" key="4">
    <source>
        <dbReference type="ARBA" id="ARBA00022763"/>
    </source>
</evidence>
<keyword evidence="8" id="KW-0238">DNA-binding</keyword>
<evidence type="ECO:0000256" key="10">
    <source>
        <dbReference type="ARBA" id="ARBA00023235"/>
    </source>
</evidence>
<keyword evidence="6" id="KW-0347">Helicase</keyword>